<accession>A0A0F9IQZ7</accession>
<dbReference type="SUPFAM" id="SSF51998">
    <property type="entry name" value="PFL-like glycyl radical enzymes"/>
    <property type="match status" value="1"/>
</dbReference>
<dbReference type="EMBL" id="LAZR01018503">
    <property type="protein sequence ID" value="KKL96165.1"/>
    <property type="molecule type" value="Genomic_DNA"/>
</dbReference>
<feature type="non-terminal residue" evidence="6">
    <location>
        <position position="192"/>
    </location>
</feature>
<evidence type="ECO:0000256" key="2">
    <source>
        <dbReference type="ARBA" id="ARBA00022628"/>
    </source>
</evidence>
<reference evidence="6" key="1">
    <citation type="journal article" date="2015" name="Nature">
        <title>Complex archaea that bridge the gap between prokaryotes and eukaryotes.</title>
        <authorList>
            <person name="Spang A."/>
            <person name="Saw J.H."/>
            <person name="Jorgensen S.L."/>
            <person name="Zaremba-Niedzwiedzka K."/>
            <person name="Martijn J."/>
            <person name="Lind A.E."/>
            <person name="van Eijk R."/>
            <person name="Schleper C."/>
            <person name="Guy L."/>
            <person name="Ettema T.J."/>
        </authorList>
    </citation>
    <scope>NUCLEOTIDE SEQUENCE</scope>
</reference>
<organism evidence="6">
    <name type="scientific">marine sediment metagenome</name>
    <dbReference type="NCBI Taxonomy" id="412755"/>
    <lineage>
        <taxon>unclassified sequences</taxon>
        <taxon>metagenomes</taxon>
        <taxon>ecological metagenomes</taxon>
    </lineage>
</organism>
<sequence>MSVNHPDIINFIDSKLVHGTLSHFNISVSVNDEFLEAVESDVDWEFKFAHQTYGKMKARKLWNKIIDNMLECAEPGLINWNNLVKNNSYYYDPVTGTNPCGEAVLSPYDVCDLGSLPLPNFITGNVNTNWKKLGEVTKLAVRFLDDVVDVNKYVLNEIDVKAHNSRRIGLGVMGLAEYLFAKGLRYGSDKAT</sequence>
<dbReference type="PANTHER" id="PTHR43371">
    <property type="entry name" value="VITAMIN B12-DEPENDENT RIBONUCLEOTIDE REDUCTASE"/>
    <property type="match status" value="1"/>
</dbReference>
<keyword evidence="3" id="KW-0560">Oxidoreductase</keyword>
<comment type="caution">
    <text evidence="6">The sequence shown here is derived from an EMBL/GenBank/DDBJ whole genome shotgun (WGS) entry which is preliminary data.</text>
</comment>
<feature type="domain" description="Ribonucleotide reductase large subunit C-terminal" evidence="5">
    <location>
        <begin position="1"/>
        <end position="191"/>
    </location>
</feature>
<dbReference type="PRINTS" id="PR01183">
    <property type="entry name" value="RIBORDTASEM1"/>
</dbReference>
<gene>
    <name evidence="6" type="ORF">LCGC14_1847170</name>
</gene>
<dbReference type="GO" id="GO:0004748">
    <property type="term" value="F:ribonucleoside-diphosphate reductase activity, thioredoxin disulfide as acceptor"/>
    <property type="evidence" value="ECO:0007669"/>
    <property type="project" value="TreeGrafter"/>
</dbReference>
<dbReference type="InterPro" id="IPR050862">
    <property type="entry name" value="RdRp_reductase_class-2"/>
</dbReference>
<keyword evidence="4" id="KW-0170">Cobalt</keyword>
<evidence type="ECO:0000313" key="6">
    <source>
        <dbReference type="EMBL" id="KKL96165.1"/>
    </source>
</evidence>
<name>A0A0F9IQZ7_9ZZZZ</name>
<evidence type="ECO:0000256" key="1">
    <source>
        <dbReference type="ARBA" id="ARBA00001922"/>
    </source>
</evidence>
<dbReference type="PANTHER" id="PTHR43371:SF1">
    <property type="entry name" value="RIBONUCLEOSIDE-DIPHOSPHATE REDUCTASE"/>
    <property type="match status" value="1"/>
</dbReference>
<dbReference type="AlphaFoldDB" id="A0A0F9IQZ7"/>
<keyword evidence="2" id="KW-0846">Cobalamin</keyword>
<dbReference type="GO" id="GO:0031419">
    <property type="term" value="F:cobalamin binding"/>
    <property type="evidence" value="ECO:0007669"/>
    <property type="project" value="UniProtKB-KW"/>
</dbReference>
<evidence type="ECO:0000256" key="4">
    <source>
        <dbReference type="ARBA" id="ARBA00023285"/>
    </source>
</evidence>
<comment type="cofactor">
    <cofactor evidence="1">
        <name>adenosylcob(III)alamin</name>
        <dbReference type="ChEBI" id="CHEBI:18408"/>
    </cofactor>
</comment>
<evidence type="ECO:0000256" key="3">
    <source>
        <dbReference type="ARBA" id="ARBA00023002"/>
    </source>
</evidence>
<evidence type="ECO:0000259" key="5">
    <source>
        <dbReference type="Pfam" id="PF02867"/>
    </source>
</evidence>
<dbReference type="Pfam" id="PF02867">
    <property type="entry name" value="Ribonuc_red_lgC"/>
    <property type="match status" value="1"/>
</dbReference>
<proteinExistence type="predicted"/>
<dbReference type="InterPro" id="IPR000788">
    <property type="entry name" value="RNR_lg_C"/>
</dbReference>
<dbReference type="Gene3D" id="3.20.70.20">
    <property type="match status" value="1"/>
</dbReference>
<protein>
    <recommendedName>
        <fullName evidence="5">Ribonucleotide reductase large subunit C-terminal domain-containing protein</fullName>
    </recommendedName>
</protein>